<proteinExistence type="predicted"/>
<reference evidence="1" key="1">
    <citation type="submission" date="2019-10" db="EMBL/GenBank/DDBJ databases">
        <authorList>
            <consortium name="DOE Joint Genome Institute"/>
            <person name="Kuo A."/>
            <person name="Miyauchi S."/>
            <person name="Kiss E."/>
            <person name="Drula E."/>
            <person name="Kohler A."/>
            <person name="Sanchez-Garcia M."/>
            <person name="Andreopoulos B."/>
            <person name="Barry K.W."/>
            <person name="Bonito G."/>
            <person name="Buee M."/>
            <person name="Carver A."/>
            <person name="Chen C."/>
            <person name="Cichocki N."/>
            <person name="Clum A."/>
            <person name="Culley D."/>
            <person name="Crous P.W."/>
            <person name="Fauchery L."/>
            <person name="Girlanda M."/>
            <person name="Hayes R."/>
            <person name="Keri Z."/>
            <person name="LaButti K."/>
            <person name="Lipzen A."/>
            <person name="Lombard V."/>
            <person name="Magnuson J."/>
            <person name="Maillard F."/>
            <person name="Morin E."/>
            <person name="Murat C."/>
            <person name="Nolan M."/>
            <person name="Ohm R."/>
            <person name="Pangilinan J."/>
            <person name="Pereira M."/>
            <person name="Perotto S."/>
            <person name="Peter M."/>
            <person name="Riley R."/>
            <person name="Sitrit Y."/>
            <person name="Stielow B."/>
            <person name="Szollosi G."/>
            <person name="Zifcakova L."/>
            <person name="Stursova M."/>
            <person name="Spatafora J.W."/>
            <person name="Tedersoo L."/>
            <person name="Vaario L.-M."/>
            <person name="Yamada A."/>
            <person name="Yan M."/>
            <person name="Wang P."/>
            <person name="Xu J."/>
            <person name="Bruns T."/>
            <person name="Baldrian P."/>
            <person name="Vilgalys R."/>
            <person name="Henrissat B."/>
            <person name="Grigoriev I.V."/>
            <person name="Hibbett D."/>
            <person name="Nagy L.G."/>
            <person name="Martin F.M."/>
        </authorList>
    </citation>
    <scope>NUCLEOTIDE SEQUENCE</scope>
    <source>
        <strain evidence="1">Prilba</strain>
    </source>
</reference>
<protein>
    <submittedName>
        <fullName evidence="1">Uncharacterized protein</fullName>
    </submittedName>
</protein>
<keyword evidence="2" id="KW-1185">Reference proteome</keyword>
<comment type="caution">
    <text evidence="1">The sequence shown here is derived from an EMBL/GenBank/DDBJ whole genome shotgun (WGS) entry which is preliminary data.</text>
</comment>
<gene>
    <name evidence="1" type="ORF">DFH94DRAFT_766303</name>
</gene>
<evidence type="ECO:0000313" key="1">
    <source>
        <dbReference type="EMBL" id="KAF8472346.1"/>
    </source>
</evidence>
<accession>A0A9P5JYX3</accession>
<organism evidence="1 2">
    <name type="scientific">Russula ochroleuca</name>
    <dbReference type="NCBI Taxonomy" id="152965"/>
    <lineage>
        <taxon>Eukaryota</taxon>
        <taxon>Fungi</taxon>
        <taxon>Dikarya</taxon>
        <taxon>Basidiomycota</taxon>
        <taxon>Agaricomycotina</taxon>
        <taxon>Agaricomycetes</taxon>
        <taxon>Russulales</taxon>
        <taxon>Russulaceae</taxon>
        <taxon>Russula</taxon>
    </lineage>
</organism>
<dbReference type="AlphaFoldDB" id="A0A9P5JYX3"/>
<name>A0A9P5JYX3_9AGAM</name>
<evidence type="ECO:0000313" key="2">
    <source>
        <dbReference type="Proteomes" id="UP000759537"/>
    </source>
</evidence>
<reference evidence="1" key="2">
    <citation type="journal article" date="2020" name="Nat. Commun.">
        <title>Large-scale genome sequencing of mycorrhizal fungi provides insights into the early evolution of symbiotic traits.</title>
        <authorList>
            <person name="Miyauchi S."/>
            <person name="Kiss E."/>
            <person name="Kuo A."/>
            <person name="Drula E."/>
            <person name="Kohler A."/>
            <person name="Sanchez-Garcia M."/>
            <person name="Morin E."/>
            <person name="Andreopoulos B."/>
            <person name="Barry K.W."/>
            <person name="Bonito G."/>
            <person name="Buee M."/>
            <person name="Carver A."/>
            <person name="Chen C."/>
            <person name="Cichocki N."/>
            <person name="Clum A."/>
            <person name="Culley D."/>
            <person name="Crous P.W."/>
            <person name="Fauchery L."/>
            <person name="Girlanda M."/>
            <person name="Hayes R.D."/>
            <person name="Keri Z."/>
            <person name="LaButti K."/>
            <person name="Lipzen A."/>
            <person name="Lombard V."/>
            <person name="Magnuson J."/>
            <person name="Maillard F."/>
            <person name="Murat C."/>
            <person name="Nolan M."/>
            <person name="Ohm R.A."/>
            <person name="Pangilinan J."/>
            <person name="Pereira M.F."/>
            <person name="Perotto S."/>
            <person name="Peter M."/>
            <person name="Pfister S."/>
            <person name="Riley R."/>
            <person name="Sitrit Y."/>
            <person name="Stielow J.B."/>
            <person name="Szollosi G."/>
            <person name="Zifcakova L."/>
            <person name="Stursova M."/>
            <person name="Spatafora J.W."/>
            <person name="Tedersoo L."/>
            <person name="Vaario L.M."/>
            <person name="Yamada A."/>
            <person name="Yan M."/>
            <person name="Wang P."/>
            <person name="Xu J."/>
            <person name="Bruns T."/>
            <person name="Baldrian P."/>
            <person name="Vilgalys R."/>
            <person name="Dunand C."/>
            <person name="Henrissat B."/>
            <person name="Grigoriev I.V."/>
            <person name="Hibbett D."/>
            <person name="Nagy L.G."/>
            <person name="Martin F.M."/>
        </authorList>
    </citation>
    <scope>NUCLEOTIDE SEQUENCE</scope>
    <source>
        <strain evidence="1">Prilba</strain>
    </source>
</reference>
<sequence>MLRWQLWTGGLEAVPQITYFHDQPLLHPNVTNQHVIIWYFEDWLKKYFLSTVPSDTRGITRNLFPSRASGSRIPQAHSSDALLRARMQSLALIATLCSHPEQEQKLLRLVIRKKHHLCQNVVLPPSRSTRASGMKVINSTNYGINYATNFPASPMVPRIYSSLYTTLLDLRLHCSQ</sequence>
<dbReference type="EMBL" id="WHVB01000020">
    <property type="protein sequence ID" value="KAF8472346.1"/>
    <property type="molecule type" value="Genomic_DNA"/>
</dbReference>
<dbReference type="Proteomes" id="UP000759537">
    <property type="component" value="Unassembled WGS sequence"/>
</dbReference>
<dbReference type="OrthoDB" id="28947at2759"/>